<keyword evidence="2" id="KW-1185">Reference proteome</keyword>
<reference evidence="1 2" key="1">
    <citation type="submission" date="2024-09" db="EMBL/GenBank/DDBJ databases">
        <title>Floridaenema gen nov. (Aerosakkonemataceae, Aerosakkonematales ord. nov., Cyanobacteria) from benthic tropical and subtropical fresh waters, with the description of four new species.</title>
        <authorList>
            <person name="Moretto J.A."/>
            <person name="Berthold D.E."/>
            <person name="Lefler F.W."/>
            <person name="Huang I.-S."/>
            <person name="Laughinghouse H. IV."/>
        </authorList>
    </citation>
    <scope>NUCLEOTIDE SEQUENCE [LARGE SCALE GENOMIC DNA]</scope>
    <source>
        <strain evidence="1 2">BLCC-F154</strain>
    </source>
</reference>
<gene>
    <name evidence="1" type="ORF">ACE1B6_22730</name>
</gene>
<name>A0ABV4YHC5_9CYAN</name>
<accession>A0ABV4YHC5</accession>
<dbReference type="RefSeq" id="WP_413259559.1">
    <property type="nucleotide sequence ID" value="NZ_JBHFNS010000084.1"/>
</dbReference>
<proteinExistence type="predicted"/>
<sequence>MVVASNYWRLVRLDATGRRKVEEIVSAKTFFQTEFSVLLSQAEIDDRKIQTHLLHLLRESPKSALAETCLRCFISQKIAQICIQLEAKFGNKHGFTRGDLFSFVLDEVSPKQSKTNYRSLATEILETFDCQKGNFNSWIARLVKHHRELNAFLLQHGVYLVSDWAILNDTTSRQLQRIFTEFYHLTSGEIQQFTLLLETYHAIYRQDRLRLRKSGKNAGQCLPPSKAQIEEMISYIRVKYGIDLSSEKLMNQVREMANKLREYRIYIRGGMAKTQSLYTVENCILESPSQDNSQEEEEVEFLTAYRTAFLNCLDKSLESAISDRLNRSSRPKNHSSQQFIFGIHLFHCEQLSMSEIAGLIGLEYQYQVSRLLKLKEFRADVRQRMLKCLHNCVLQQATAYTDPDLLPQLEQKIEVALDEQITQLINQAEAESSNPNRREQSLFAARLCHYLKQVLQR</sequence>
<dbReference type="EMBL" id="JBHFNS010000084">
    <property type="protein sequence ID" value="MFB2938073.1"/>
    <property type="molecule type" value="Genomic_DNA"/>
</dbReference>
<comment type="caution">
    <text evidence="1">The sequence shown here is derived from an EMBL/GenBank/DDBJ whole genome shotgun (WGS) entry which is preliminary data.</text>
</comment>
<protein>
    <submittedName>
        <fullName evidence="1">Uncharacterized protein</fullName>
    </submittedName>
</protein>
<evidence type="ECO:0000313" key="2">
    <source>
        <dbReference type="Proteomes" id="UP001576776"/>
    </source>
</evidence>
<evidence type="ECO:0000313" key="1">
    <source>
        <dbReference type="EMBL" id="MFB2938073.1"/>
    </source>
</evidence>
<dbReference type="Proteomes" id="UP001576776">
    <property type="component" value="Unassembled WGS sequence"/>
</dbReference>
<organism evidence="1 2">
    <name type="scientific">Floridaenema fluviatile BLCC-F154</name>
    <dbReference type="NCBI Taxonomy" id="3153640"/>
    <lineage>
        <taxon>Bacteria</taxon>
        <taxon>Bacillati</taxon>
        <taxon>Cyanobacteriota</taxon>
        <taxon>Cyanophyceae</taxon>
        <taxon>Oscillatoriophycideae</taxon>
        <taxon>Aerosakkonematales</taxon>
        <taxon>Aerosakkonemataceae</taxon>
        <taxon>Floridanema</taxon>
        <taxon>Floridanema fluviatile</taxon>
    </lineage>
</organism>